<organism evidence="8 9">
    <name type="scientific">Catalinimonas alkaloidigena</name>
    <dbReference type="NCBI Taxonomy" id="1075417"/>
    <lineage>
        <taxon>Bacteria</taxon>
        <taxon>Pseudomonadati</taxon>
        <taxon>Bacteroidota</taxon>
        <taxon>Cytophagia</taxon>
        <taxon>Cytophagales</taxon>
        <taxon>Catalimonadaceae</taxon>
        <taxon>Catalinimonas</taxon>
    </lineage>
</organism>
<dbReference type="SMART" id="SM00388">
    <property type="entry name" value="HisKA"/>
    <property type="match status" value="1"/>
</dbReference>
<dbReference type="Gene3D" id="3.30.450.20">
    <property type="entry name" value="PAS domain"/>
    <property type="match status" value="1"/>
</dbReference>
<keyword evidence="3 4" id="KW-0597">Phosphoprotein</keyword>
<gene>
    <name evidence="8" type="ORF">SAMN05421823_109204</name>
</gene>
<dbReference type="InterPro" id="IPR001789">
    <property type="entry name" value="Sig_transdc_resp-reg_receiver"/>
</dbReference>
<dbReference type="Pfam" id="PF00072">
    <property type="entry name" value="Response_reg"/>
    <property type="match status" value="1"/>
</dbReference>
<dbReference type="AlphaFoldDB" id="A0A1G9PI96"/>
<dbReference type="CDD" id="cd17546">
    <property type="entry name" value="REC_hyHK_CKI1_RcsC-like"/>
    <property type="match status" value="1"/>
</dbReference>
<dbReference type="InterPro" id="IPR011006">
    <property type="entry name" value="CheY-like_superfamily"/>
</dbReference>
<accession>A0A1G9PI96</accession>
<protein>
    <recommendedName>
        <fullName evidence="2">histidine kinase</fullName>
        <ecNumber evidence="2">2.7.13.3</ecNumber>
    </recommendedName>
</protein>
<dbReference type="Pfam" id="PF08447">
    <property type="entry name" value="PAS_3"/>
    <property type="match status" value="1"/>
</dbReference>
<dbReference type="Gene3D" id="1.10.287.130">
    <property type="match status" value="1"/>
</dbReference>
<evidence type="ECO:0000259" key="6">
    <source>
        <dbReference type="PROSITE" id="PS50110"/>
    </source>
</evidence>
<feature type="domain" description="Response regulatory" evidence="6">
    <location>
        <begin position="434"/>
        <end position="551"/>
    </location>
</feature>
<dbReference type="SUPFAM" id="SSF55785">
    <property type="entry name" value="PYP-like sensor domain (PAS domain)"/>
    <property type="match status" value="1"/>
</dbReference>
<comment type="catalytic activity">
    <reaction evidence="1">
        <text>ATP + protein L-histidine = ADP + protein N-phospho-L-histidine.</text>
        <dbReference type="EC" id="2.7.13.3"/>
    </reaction>
</comment>
<sequence>MKPTQITKDVSTLSRDELVQLVRDQQCLLEKERHAQQEVELLRLKLYEQETLFHQLLDGAKAGYWDWRIGSDYEFLSPRFKAMFGYDEQTMPNHPSSWKKIIHPDDVRKVEEAFERHAASGGQAPFSAMIRCFHRSGTMHWVYCHGQIVEWDEAGKPQRVVGLHLDLSLEGKENPIMTQLHQLSRKAFISSLSHEIRTPLNSIMGLSNLLLEDLPRPEQAKMLRLILFSAETLLHNLNGIQDYQQIEADPIQLEEKPLLLKEITNHVFSAFQPLVRAKGNTLQLEFDEALDIPLKGDRNRLTQLLNHLLSHALNSTDCGKITVSLRCLQAHATNIRLELTVHDTSIGNTSGQFNLLGGSTQELTGASYASFNNGFELSIAQKLVRLHEGTLHREHQPGQGTSVHCLLTLKKADPAVVQPATPVQTSSHSLEDIRVLVAEDNVINQLVVKRFLKQWQAARADFACDGRQVLEMLEQHEYDVILMDLSMPEVDGYEATRQIRQRIPAEKLPIIALTATISPEVEESIRQVGMNDFIGKPFQPTHLYEAIRKVVTKQKVYT</sequence>
<feature type="domain" description="PAS" evidence="7">
    <location>
        <begin position="49"/>
        <end position="121"/>
    </location>
</feature>
<dbReference type="InterPro" id="IPR005467">
    <property type="entry name" value="His_kinase_dom"/>
</dbReference>
<dbReference type="STRING" id="1075417.SAMN05421823_109204"/>
<reference evidence="8 9" key="1">
    <citation type="submission" date="2016-10" db="EMBL/GenBank/DDBJ databases">
        <authorList>
            <person name="de Groot N.N."/>
        </authorList>
    </citation>
    <scope>NUCLEOTIDE SEQUENCE [LARGE SCALE GENOMIC DNA]</scope>
    <source>
        <strain evidence="8 9">DSM 25186</strain>
    </source>
</reference>
<dbReference type="SUPFAM" id="SSF52172">
    <property type="entry name" value="CheY-like"/>
    <property type="match status" value="1"/>
</dbReference>
<dbReference type="InterPro" id="IPR036890">
    <property type="entry name" value="HATPase_C_sf"/>
</dbReference>
<feature type="modified residue" description="4-aspartylphosphate" evidence="4">
    <location>
        <position position="484"/>
    </location>
</feature>
<dbReference type="InterPro" id="IPR000014">
    <property type="entry name" value="PAS"/>
</dbReference>
<dbReference type="SMART" id="SM00387">
    <property type="entry name" value="HATPase_c"/>
    <property type="match status" value="1"/>
</dbReference>
<dbReference type="Gene3D" id="3.30.565.10">
    <property type="entry name" value="Histidine kinase-like ATPase, C-terminal domain"/>
    <property type="match status" value="1"/>
</dbReference>
<dbReference type="PROSITE" id="PS50112">
    <property type="entry name" value="PAS"/>
    <property type="match status" value="1"/>
</dbReference>
<name>A0A1G9PI96_9BACT</name>
<dbReference type="SUPFAM" id="SSF47384">
    <property type="entry name" value="Homodimeric domain of signal transducing histidine kinase"/>
    <property type="match status" value="1"/>
</dbReference>
<evidence type="ECO:0000256" key="2">
    <source>
        <dbReference type="ARBA" id="ARBA00012438"/>
    </source>
</evidence>
<dbReference type="EC" id="2.7.13.3" evidence="2"/>
<dbReference type="SUPFAM" id="SSF55874">
    <property type="entry name" value="ATPase domain of HSP90 chaperone/DNA topoisomerase II/histidine kinase"/>
    <property type="match status" value="1"/>
</dbReference>
<dbReference type="CDD" id="cd00082">
    <property type="entry name" value="HisKA"/>
    <property type="match status" value="1"/>
</dbReference>
<evidence type="ECO:0000256" key="3">
    <source>
        <dbReference type="ARBA" id="ARBA00022553"/>
    </source>
</evidence>
<evidence type="ECO:0000256" key="1">
    <source>
        <dbReference type="ARBA" id="ARBA00000085"/>
    </source>
</evidence>
<proteinExistence type="predicted"/>
<dbReference type="InterPro" id="IPR013655">
    <property type="entry name" value="PAS_fold_3"/>
</dbReference>
<dbReference type="Gene3D" id="3.40.50.2300">
    <property type="match status" value="1"/>
</dbReference>
<dbReference type="SMART" id="SM00091">
    <property type="entry name" value="PAS"/>
    <property type="match status" value="1"/>
</dbReference>
<dbReference type="Pfam" id="PF02518">
    <property type="entry name" value="HATPase_c"/>
    <property type="match status" value="1"/>
</dbReference>
<feature type="domain" description="Histidine kinase" evidence="5">
    <location>
        <begin position="191"/>
        <end position="411"/>
    </location>
</feature>
<dbReference type="PANTHER" id="PTHR45339:SF5">
    <property type="entry name" value="HISTIDINE KINASE"/>
    <property type="match status" value="1"/>
</dbReference>
<dbReference type="SMART" id="SM00448">
    <property type="entry name" value="REC"/>
    <property type="match status" value="1"/>
</dbReference>
<dbReference type="InterPro" id="IPR003594">
    <property type="entry name" value="HATPase_dom"/>
</dbReference>
<dbReference type="PANTHER" id="PTHR45339">
    <property type="entry name" value="HYBRID SIGNAL TRANSDUCTION HISTIDINE KINASE J"/>
    <property type="match status" value="1"/>
</dbReference>
<dbReference type="RefSeq" id="WP_089685778.1">
    <property type="nucleotide sequence ID" value="NZ_FNFO01000009.1"/>
</dbReference>
<dbReference type="PROSITE" id="PS50110">
    <property type="entry name" value="RESPONSE_REGULATORY"/>
    <property type="match status" value="1"/>
</dbReference>
<dbReference type="OrthoDB" id="9781208at2"/>
<evidence type="ECO:0000256" key="4">
    <source>
        <dbReference type="PROSITE-ProRule" id="PRU00169"/>
    </source>
</evidence>
<dbReference type="InterPro" id="IPR003661">
    <property type="entry name" value="HisK_dim/P_dom"/>
</dbReference>
<dbReference type="PROSITE" id="PS50109">
    <property type="entry name" value="HIS_KIN"/>
    <property type="match status" value="1"/>
</dbReference>
<evidence type="ECO:0000313" key="8">
    <source>
        <dbReference type="EMBL" id="SDL98500.1"/>
    </source>
</evidence>
<evidence type="ECO:0000259" key="5">
    <source>
        <dbReference type="PROSITE" id="PS50109"/>
    </source>
</evidence>
<dbReference type="NCBIfam" id="TIGR00229">
    <property type="entry name" value="sensory_box"/>
    <property type="match status" value="1"/>
</dbReference>
<dbReference type="CDD" id="cd00130">
    <property type="entry name" value="PAS"/>
    <property type="match status" value="1"/>
</dbReference>
<dbReference type="InterPro" id="IPR036097">
    <property type="entry name" value="HisK_dim/P_sf"/>
</dbReference>
<dbReference type="Pfam" id="PF00512">
    <property type="entry name" value="HisKA"/>
    <property type="match status" value="1"/>
</dbReference>
<keyword evidence="9" id="KW-1185">Reference proteome</keyword>
<dbReference type="GO" id="GO:0000155">
    <property type="term" value="F:phosphorelay sensor kinase activity"/>
    <property type="evidence" value="ECO:0007669"/>
    <property type="project" value="InterPro"/>
</dbReference>
<evidence type="ECO:0000313" key="9">
    <source>
        <dbReference type="Proteomes" id="UP000198510"/>
    </source>
</evidence>
<dbReference type="InterPro" id="IPR035965">
    <property type="entry name" value="PAS-like_dom_sf"/>
</dbReference>
<dbReference type="Proteomes" id="UP000198510">
    <property type="component" value="Unassembled WGS sequence"/>
</dbReference>
<evidence type="ECO:0000259" key="7">
    <source>
        <dbReference type="PROSITE" id="PS50112"/>
    </source>
</evidence>
<dbReference type="EMBL" id="FNFO01000009">
    <property type="protein sequence ID" value="SDL98500.1"/>
    <property type="molecule type" value="Genomic_DNA"/>
</dbReference>